<dbReference type="InterPro" id="IPR040043">
    <property type="entry name" value="ACTMAP"/>
</dbReference>
<comment type="caution">
    <text evidence="8">The sequence shown here is derived from an EMBL/GenBank/DDBJ whole genome shotgun (WGS) entry which is preliminary data.</text>
</comment>
<evidence type="ECO:0000256" key="2">
    <source>
        <dbReference type="ARBA" id="ARBA00022670"/>
    </source>
</evidence>
<dbReference type="EMBL" id="JAUCMV010000003">
    <property type="protein sequence ID" value="KAK0411333.1"/>
    <property type="molecule type" value="Genomic_DNA"/>
</dbReference>
<dbReference type="AlphaFoldDB" id="A0AA39LVP7"/>
<evidence type="ECO:0000256" key="1">
    <source>
        <dbReference type="ARBA" id="ARBA00022438"/>
    </source>
</evidence>
<sequence>MDSSHNLSIPLFTRISFAISNSKHCREDEPPPGGRYVLRLNFDLVLQNGPQCGLVALINGFRLLGEDRCSVDGAFNAAKECGFTLNGEMFSPFWLADLANIICETITAHVIDFPSSSQLLTIANCESETILIPYDCEKNGEPGLFEGHKSHWCVIIGSLVVSPKYDGLEESADFSFDQEACEGFVFGVQGKSRYPGVWSIQALMRSNAQLKELGSVRASDDLVYRLPANGVAELCGKCVLLQRRSSIIS</sequence>
<keyword evidence="3" id="KW-0378">Hydrolase</keyword>
<reference evidence="8" key="1">
    <citation type="submission" date="2023-06" db="EMBL/GenBank/DDBJ databases">
        <title>Genomic analysis of the entomopathogenic nematode Steinernema hermaphroditum.</title>
        <authorList>
            <person name="Schwarz E.M."/>
            <person name="Heppert J.K."/>
            <person name="Baniya A."/>
            <person name="Schwartz H.T."/>
            <person name="Tan C.-H."/>
            <person name="Antoshechkin I."/>
            <person name="Sternberg P.W."/>
            <person name="Goodrich-Blair H."/>
            <person name="Dillman A.R."/>
        </authorList>
    </citation>
    <scope>NUCLEOTIDE SEQUENCE</scope>
    <source>
        <strain evidence="8">PS9179</strain>
        <tissue evidence="8">Whole animal</tissue>
    </source>
</reference>
<proteinExistence type="inferred from homology"/>
<dbReference type="PANTHER" id="PTHR28631:SF1">
    <property type="entry name" value="ACTIN MATURATION PROTEASE"/>
    <property type="match status" value="1"/>
</dbReference>
<comment type="catalytic activity">
    <reaction evidence="7">
        <text>N-terminal N(alpha)-acetyl-L-cysteinyl-L-aspartyl-[protein] + H2O = N-terminal L-aspartyl-[protein] + N-acetyl-L-cysteine</text>
        <dbReference type="Rhea" id="RHEA:74579"/>
        <dbReference type="Rhea" id="RHEA-COMP:12669"/>
        <dbReference type="Rhea" id="RHEA-COMP:18395"/>
        <dbReference type="ChEBI" id="CHEBI:15377"/>
        <dbReference type="ChEBI" id="CHEBI:64720"/>
        <dbReference type="ChEBI" id="CHEBI:78236"/>
        <dbReference type="ChEBI" id="CHEBI:193599"/>
    </reaction>
    <physiologicalReaction direction="left-to-right" evidence="7">
        <dbReference type="Rhea" id="RHEA:74580"/>
    </physiologicalReaction>
</comment>
<evidence type="ECO:0000256" key="6">
    <source>
        <dbReference type="ARBA" id="ARBA00034908"/>
    </source>
</evidence>
<dbReference type="PANTHER" id="PTHR28631">
    <property type="entry name" value="UPF0692 PROTEIN C19ORF54"/>
    <property type="match status" value="1"/>
</dbReference>
<organism evidence="8 9">
    <name type="scientific">Steinernema hermaphroditum</name>
    <dbReference type="NCBI Taxonomy" id="289476"/>
    <lineage>
        <taxon>Eukaryota</taxon>
        <taxon>Metazoa</taxon>
        <taxon>Ecdysozoa</taxon>
        <taxon>Nematoda</taxon>
        <taxon>Chromadorea</taxon>
        <taxon>Rhabditida</taxon>
        <taxon>Tylenchina</taxon>
        <taxon>Panagrolaimomorpha</taxon>
        <taxon>Strongyloidoidea</taxon>
        <taxon>Steinernematidae</taxon>
        <taxon>Steinernema</taxon>
    </lineage>
</organism>
<dbReference type="Pfam" id="PF21646">
    <property type="entry name" value="ACTMAP-like_C"/>
    <property type="match status" value="1"/>
</dbReference>
<keyword evidence="1" id="KW-0031">Aminopeptidase</keyword>
<protein>
    <recommendedName>
        <fullName evidence="5">Actin maturation protease</fullName>
    </recommendedName>
    <alternativeName>
        <fullName evidence="6">Actin aminopeptidase ACTMAP</fullName>
    </alternativeName>
</protein>
<evidence type="ECO:0000256" key="7">
    <source>
        <dbReference type="ARBA" id="ARBA00049041"/>
    </source>
</evidence>
<name>A0AA39LVP7_9BILA</name>
<dbReference type="GO" id="GO:0006508">
    <property type="term" value="P:proteolysis"/>
    <property type="evidence" value="ECO:0007669"/>
    <property type="project" value="UniProtKB-KW"/>
</dbReference>
<keyword evidence="9" id="KW-1185">Reference proteome</keyword>
<accession>A0AA39LVP7</accession>
<dbReference type="Proteomes" id="UP001175271">
    <property type="component" value="Unassembled WGS sequence"/>
</dbReference>
<evidence type="ECO:0000256" key="4">
    <source>
        <dbReference type="ARBA" id="ARBA00034725"/>
    </source>
</evidence>
<evidence type="ECO:0000256" key="3">
    <source>
        <dbReference type="ARBA" id="ARBA00022801"/>
    </source>
</evidence>
<comment type="similarity">
    <text evidence="4">Belongs to the ACTMAP family.</text>
</comment>
<gene>
    <name evidence="8" type="ORF">QR680_005606</name>
</gene>
<evidence type="ECO:0000313" key="8">
    <source>
        <dbReference type="EMBL" id="KAK0411333.1"/>
    </source>
</evidence>
<dbReference type="GO" id="GO:0004177">
    <property type="term" value="F:aminopeptidase activity"/>
    <property type="evidence" value="ECO:0007669"/>
    <property type="project" value="UniProtKB-KW"/>
</dbReference>
<keyword evidence="2" id="KW-0645">Protease</keyword>
<evidence type="ECO:0000313" key="9">
    <source>
        <dbReference type="Proteomes" id="UP001175271"/>
    </source>
</evidence>
<evidence type="ECO:0000256" key="5">
    <source>
        <dbReference type="ARBA" id="ARBA00034848"/>
    </source>
</evidence>